<evidence type="ECO:0000256" key="5">
    <source>
        <dbReference type="ARBA" id="ARBA00022989"/>
    </source>
</evidence>
<dbReference type="RefSeq" id="WP_102241840.1">
    <property type="nucleotide sequence ID" value="NZ_CP025704.1"/>
</dbReference>
<dbReference type="OrthoDB" id="9801357at2"/>
<dbReference type="EC" id="7.1.1.-" evidence="7"/>
<dbReference type="AlphaFoldDB" id="A0A2K9NNC5"/>
<dbReference type="NCBIfam" id="NF004320">
    <property type="entry name" value="PRK05715.1-2"/>
    <property type="match status" value="1"/>
</dbReference>
<keyword evidence="5 7" id="KW-1133">Transmembrane helix</keyword>
<comment type="catalytic activity">
    <reaction evidence="7">
        <text>a quinone + NADH + 5 H(+)(in) = a quinol + NAD(+) + 4 H(+)(out)</text>
        <dbReference type="Rhea" id="RHEA:57888"/>
        <dbReference type="ChEBI" id="CHEBI:15378"/>
        <dbReference type="ChEBI" id="CHEBI:24646"/>
        <dbReference type="ChEBI" id="CHEBI:57540"/>
        <dbReference type="ChEBI" id="CHEBI:57945"/>
        <dbReference type="ChEBI" id="CHEBI:132124"/>
    </reaction>
</comment>
<reference evidence="8 9" key="1">
    <citation type="submission" date="2018-01" db="EMBL/GenBank/DDBJ databases">
        <title>Complete genome sequence of Bacteriovorax stolpii DSM12778.</title>
        <authorList>
            <person name="Tang B."/>
            <person name="Chang J."/>
        </authorList>
    </citation>
    <scope>NUCLEOTIDE SEQUENCE [LARGE SCALE GENOMIC DNA]</scope>
    <source>
        <strain evidence="8 9">DSM 12778</strain>
    </source>
</reference>
<evidence type="ECO:0000313" key="8">
    <source>
        <dbReference type="EMBL" id="AUN96545.1"/>
    </source>
</evidence>
<keyword evidence="7" id="KW-0520">NAD</keyword>
<dbReference type="PANTHER" id="PTHR11434">
    <property type="entry name" value="NADH-UBIQUINONE OXIDOREDUCTASE SUBUNIT ND4L"/>
    <property type="match status" value="1"/>
</dbReference>
<feature type="transmembrane region" description="Helical" evidence="7">
    <location>
        <begin position="29"/>
        <end position="47"/>
    </location>
</feature>
<gene>
    <name evidence="7" type="primary">nuoK</name>
    <name evidence="8" type="ORF">C0V70_00165</name>
</gene>
<dbReference type="PANTHER" id="PTHR11434:SF16">
    <property type="entry name" value="NADH-UBIQUINONE OXIDOREDUCTASE CHAIN 4L"/>
    <property type="match status" value="1"/>
</dbReference>
<dbReference type="Proteomes" id="UP000235584">
    <property type="component" value="Chromosome"/>
</dbReference>
<dbReference type="EMBL" id="CP025704">
    <property type="protein sequence ID" value="AUN96545.1"/>
    <property type="molecule type" value="Genomic_DNA"/>
</dbReference>
<protein>
    <recommendedName>
        <fullName evidence="7">NADH-quinone oxidoreductase subunit K</fullName>
        <ecNumber evidence="7">7.1.1.-</ecNumber>
    </recommendedName>
    <alternativeName>
        <fullName evidence="7">NADH dehydrogenase I subunit K</fullName>
    </alternativeName>
    <alternativeName>
        <fullName evidence="7">NDH-1 subunit K</fullName>
    </alternativeName>
</protein>
<dbReference type="Pfam" id="PF00420">
    <property type="entry name" value="Oxidored_q2"/>
    <property type="match status" value="1"/>
</dbReference>
<evidence type="ECO:0000256" key="6">
    <source>
        <dbReference type="ARBA" id="ARBA00023136"/>
    </source>
</evidence>
<sequence>MSSIYYYLAGFLFTLGLLGTIFKKDLISILLCLELMMGAVGLLTILFSRSTGLLESQILVFFMIIVSACEVAIGLSLIIALYRKKQTIYTDDIKIITE</sequence>
<keyword evidence="7" id="KW-0874">Quinone</keyword>
<evidence type="ECO:0000256" key="3">
    <source>
        <dbReference type="ARBA" id="ARBA00022448"/>
    </source>
</evidence>
<evidence type="ECO:0000256" key="7">
    <source>
        <dbReference type="HAMAP-Rule" id="MF_01456"/>
    </source>
</evidence>
<proteinExistence type="inferred from homology"/>
<evidence type="ECO:0000256" key="4">
    <source>
        <dbReference type="ARBA" id="ARBA00022692"/>
    </source>
</evidence>
<dbReference type="GO" id="GO:0030964">
    <property type="term" value="C:NADH dehydrogenase complex"/>
    <property type="evidence" value="ECO:0007669"/>
    <property type="project" value="TreeGrafter"/>
</dbReference>
<evidence type="ECO:0000256" key="1">
    <source>
        <dbReference type="ARBA" id="ARBA00004141"/>
    </source>
</evidence>
<dbReference type="InterPro" id="IPR001133">
    <property type="entry name" value="NADH_UbQ_OxRdtase_chain4L/K"/>
</dbReference>
<dbReference type="InterPro" id="IPR039428">
    <property type="entry name" value="NUOK/Mnh_C1-like"/>
</dbReference>
<keyword evidence="7" id="KW-0830">Ubiquinone</keyword>
<comment type="function">
    <text evidence="7">NDH-1 shuttles electrons from NADH, via FMN and iron-sulfur (Fe-S) centers, to quinones in the respiratory chain. The immediate electron acceptor for the enzyme in this species is believed to be ubiquinone. Couples the redox reaction to proton translocation (for every two electrons transferred, four hydrogen ions are translocated across the cytoplasmic membrane), and thus conserves the redox energy in a proton gradient.</text>
</comment>
<keyword evidence="9" id="KW-1185">Reference proteome</keyword>
<dbReference type="KEGG" id="bsto:C0V70_00165"/>
<evidence type="ECO:0000313" key="9">
    <source>
        <dbReference type="Proteomes" id="UP000235584"/>
    </source>
</evidence>
<keyword evidence="4 7" id="KW-0812">Transmembrane</keyword>
<accession>A0A2K9NNC5</accession>
<comment type="similarity">
    <text evidence="2 7">Belongs to the complex I subunit 4L family.</text>
</comment>
<keyword evidence="6 7" id="KW-0472">Membrane</keyword>
<keyword evidence="7" id="KW-1003">Cell membrane</keyword>
<evidence type="ECO:0000256" key="2">
    <source>
        <dbReference type="ARBA" id="ARBA00010519"/>
    </source>
</evidence>
<keyword evidence="7" id="KW-1278">Translocase</keyword>
<dbReference type="GO" id="GO:0050136">
    <property type="term" value="F:NADH dehydrogenase (quinone) (non-electrogenic) activity"/>
    <property type="evidence" value="ECO:0007669"/>
    <property type="project" value="UniProtKB-UniRule"/>
</dbReference>
<name>A0A2K9NNC5_BACTC</name>
<dbReference type="HAMAP" id="MF_01456">
    <property type="entry name" value="NDH1_NuoK"/>
    <property type="match status" value="1"/>
</dbReference>
<comment type="subunit">
    <text evidence="7">NDH-1 is composed of 14 different subunits. Subunits NuoA, H, J, K, L, M, N constitute the membrane sector of the complex.</text>
</comment>
<feature type="transmembrane region" description="Helical" evidence="7">
    <location>
        <begin position="59"/>
        <end position="82"/>
    </location>
</feature>
<comment type="subcellular location">
    <subcellularLocation>
        <location evidence="7">Cell membrane</location>
        <topology evidence="7">Multi-pass membrane protein</topology>
    </subcellularLocation>
    <subcellularLocation>
        <location evidence="1">Membrane</location>
        <topology evidence="1">Multi-pass membrane protein</topology>
    </subcellularLocation>
</comment>
<dbReference type="GO" id="GO:0042773">
    <property type="term" value="P:ATP synthesis coupled electron transport"/>
    <property type="evidence" value="ECO:0007669"/>
    <property type="project" value="InterPro"/>
</dbReference>
<dbReference type="Gene3D" id="1.10.287.3510">
    <property type="match status" value="1"/>
</dbReference>
<feature type="transmembrane region" description="Helical" evidence="7">
    <location>
        <begin position="6"/>
        <end position="22"/>
    </location>
</feature>
<dbReference type="GO" id="GO:0048038">
    <property type="term" value="F:quinone binding"/>
    <property type="evidence" value="ECO:0007669"/>
    <property type="project" value="UniProtKB-KW"/>
</dbReference>
<dbReference type="GO" id="GO:0005886">
    <property type="term" value="C:plasma membrane"/>
    <property type="evidence" value="ECO:0007669"/>
    <property type="project" value="UniProtKB-SubCell"/>
</dbReference>
<organism evidence="8 9">
    <name type="scientific">Bacteriovorax stolpii</name>
    <name type="common">Bdellovibrio stolpii</name>
    <dbReference type="NCBI Taxonomy" id="960"/>
    <lineage>
        <taxon>Bacteria</taxon>
        <taxon>Pseudomonadati</taxon>
        <taxon>Bdellovibrionota</taxon>
        <taxon>Bacteriovoracia</taxon>
        <taxon>Bacteriovoracales</taxon>
        <taxon>Bacteriovoracaceae</taxon>
        <taxon>Bacteriovorax</taxon>
    </lineage>
</organism>
<keyword evidence="3 7" id="KW-0813">Transport</keyword>